<protein>
    <submittedName>
        <fullName evidence="3">Uncharacterized protein</fullName>
    </submittedName>
</protein>
<evidence type="ECO:0000313" key="3">
    <source>
        <dbReference type="EMBL" id="KAJ5087992.1"/>
    </source>
</evidence>
<evidence type="ECO:0000313" key="4">
    <source>
        <dbReference type="Proteomes" id="UP001149165"/>
    </source>
</evidence>
<reference evidence="3" key="1">
    <citation type="submission" date="2022-11" db="EMBL/GenBank/DDBJ databases">
        <authorList>
            <person name="Petersen C."/>
        </authorList>
    </citation>
    <scope>NUCLEOTIDE SEQUENCE</scope>
    <source>
        <strain evidence="3">IBT 30069</strain>
    </source>
</reference>
<dbReference type="OrthoDB" id="10301855at2759"/>
<keyword evidence="2" id="KW-0732">Signal</keyword>
<reference evidence="3" key="2">
    <citation type="journal article" date="2023" name="IMA Fungus">
        <title>Comparative genomic study of the Penicillium genus elucidates a diverse pangenome and 15 lateral gene transfer events.</title>
        <authorList>
            <person name="Petersen C."/>
            <person name="Sorensen T."/>
            <person name="Nielsen M.R."/>
            <person name="Sondergaard T.E."/>
            <person name="Sorensen J.L."/>
            <person name="Fitzpatrick D.A."/>
            <person name="Frisvad J.C."/>
            <person name="Nielsen K.L."/>
        </authorList>
    </citation>
    <scope>NUCLEOTIDE SEQUENCE</scope>
    <source>
        <strain evidence="3">IBT 30069</strain>
    </source>
</reference>
<comment type="caution">
    <text evidence="3">The sequence shown here is derived from an EMBL/GenBank/DDBJ whole genome shotgun (WGS) entry which is preliminary data.</text>
</comment>
<feature type="region of interest" description="Disordered" evidence="1">
    <location>
        <begin position="84"/>
        <end position="109"/>
    </location>
</feature>
<sequence>MHFPIIAALGLFSLASATDKPKYELHINTPTLFGTHTAGYIVEAGICQPIEHTLFINWLDLKPGNDFYRCSFYGTGDCSKEEKSHILNAPGSGTPKKRYHEKKGGSKGKSFRCLALGEEEDE</sequence>
<gene>
    <name evidence="3" type="ORF">N7456_011608</name>
</gene>
<accession>A0A9W9K0U9</accession>
<feature type="chain" id="PRO_5040857674" evidence="2">
    <location>
        <begin position="18"/>
        <end position="122"/>
    </location>
</feature>
<dbReference type="AlphaFoldDB" id="A0A9W9K0U9"/>
<feature type="signal peptide" evidence="2">
    <location>
        <begin position="1"/>
        <end position="17"/>
    </location>
</feature>
<evidence type="ECO:0000256" key="2">
    <source>
        <dbReference type="SAM" id="SignalP"/>
    </source>
</evidence>
<evidence type="ECO:0000256" key="1">
    <source>
        <dbReference type="SAM" id="MobiDB-lite"/>
    </source>
</evidence>
<dbReference type="EMBL" id="JAPQKH010000007">
    <property type="protein sequence ID" value="KAJ5087992.1"/>
    <property type="molecule type" value="Genomic_DNA"/>
</dbReference>
<proteinExistence type="predicted"/>
<organism evidence="3 4">
    <name type="scientific">Penicillium angulare</name>
    <dbReference type="NCBI Taxonomy" id="116970"/>
    <lineage>
        <taxon>Eukaryota</taxon>
        <taxon>Fungi</taxon>
        <taxon>Dikarya</taxon>
        <taxon>Ascomycota</taxon>
        <taxon>Pezizomycotina</taxon>
        <taxon>Eurotiomycetes</taxon>
        <taxon>Eurotiomycetidae</taxon>
        <taxon>Eurotiales</taxon>
        <taxon>Aspergillaceae</taxon>
        <taxon>Penicillium</taxon>
    </lineage>
</organism>
<keyword evidence="4" id="KW-1185">Reference proteome</keyword>
<feature type="compositionally biased region" description="Basic residues" evidence="1">
    <location>
        <begin position="95"/>
        <end position="109"/>
    </location>
</feature>
<dbReference type="Proteomes" id="UP001149165">
    <property type="component" value="Unassembled WGS sequence"/>
</dbReference>
<name>A0A9W9K0U9_9EURO</name>